<dbReference type="GO" id="GO:0009252">
    <property type="term" value="P:peptidoglycan biosynthetic process"/>
    <property type="evidence" value="ECO:0007669"/>
    <property type="project" value="UniProtKB-KW"/>
</dbReference>
<reference evidence="12" key="1">
    <citation type="journal article" date="2014" name="Int. J. Syst. Evol. Microbiol.">
        <title>Complete genome sequence of Corynebacterium casei LMG S-19264T (=DSM 44701T), isolated from a smear-ripened cheese.</title>
        <authorList>
            <consortium name="US DOE Joint Genome Institute (JGI-PGF)"/>
            <person name="Walter F."/>
            <person name="Albersmeier A."/>
            <person name="Kalinowski J."/>
            <person name="Ruckert C."/>
        </authorList>
    </citation>
    <scope>NUCLEOTIDE SEQUENCE</scope>
    <source>
        <strain evidence="12">KCTC 12988</strain>
    </source>
</reference>
<evidence type="ECO:0000256" key="1">
    <source>
        <dbReference type="ARBA" id="ARBA00004752"/>
    </source>
</evidence>
<dbReference type="Proteomes" id="UP000644507">
    <property type="component" value="Unassembled WGS sequence"/>
</dbReference>
<dbReference type="PROSITE" id="PS50088">
    <property type="entry name" value="ANK_REPEAT"/>
    <property type="match status" value="4"/>
</dbReference>
<reference evidence="12" key="2">
    <citation type="submission" date="2020-09" db="EMBL/GenBank/DDBJ databases">
        <authorList>
            <person name="Sun Q."/>
            <person name="Kim S."/>
        </authorList>
    </citation>
    <scope>NUCLEOTIDE SEQUENCE</scope>
    <source>
        <strain evidence="12">KCTC 12988</strain>
    </source>
</reference>
<dbReference type="GO" id="GO:0071555">
    <property type="term" value="P:cell wall organization"/>
    <property type="evidence" value="ECO:0007669"/>
    <property type="project" value="UniProtKB-UniRule"/>
</dbReference>
<dbReference type="SUPFAM" id="SSF48403">
    <property type="entry name" value="Ankyrin repeat"/>
    <property type="match status" value="2"/>
</dbReference>
<dbReference type="InterPro" id="IPR036770">
    <property type="entry name" value="Ankyrin_rpt-contain_sf"/>
</dbReference>
<evidence type="ECO:0000256" key="9">
    <source>
        <dbReference type="PROSITE-ProRule" id="PRU00023"/>
    </source>
</evidence>
<evidence type="ECO:0000256" key="5">
    <source>
        <dbReference type="ARBA" id="ARBA00022960"/>
    </source>
</evidence>
<name>A0A918TPJ6_9BACT</name>
<dbReference type="Pfam" id="PF12796">
    <property type="entry name" value="Ank_2"/>
    <property type="match status" value="2"/>
</dbReference>
<dbReference type="PANTHER" id="PTHR24198">
    <property type="entry name" value="ANKYRIN REPEAT AND PROTEIN KINASE DOMAIN-CONTAINING PROTEIN"/>
    <property type="match status" value="1"/>
</dbReference>
<evidence type="ECO:0000259" key="11">
    <source>
        <dbReference type="PROSITE" id="PS52029"/>
    </source>
</evidence>
<evidence type="ECO:0000256" key="6">
    <source>
        <dbReference type="ARBA" id="ARBA00022984"/>
    </source>
</evidence>
<dbReference type="AlphaFoldDB" id="A0A918TPJ6"/>
<feature type="active site" description="Nucleophile" evidence="10">
    <location>
        <position position="573"/>
    </location>
</feature>
<dbReference type="InterPro" id="IPR005490">
    <property type="entry name" value="LD_TPept_cat_dom"/>
</dbReference>
<evidence type="ECO:0000313" key="13">
    <source>
        <dbReference type="Proteomes" id="UP000644507"/>
    </source>
</evidence>
<keyword evidence="13" id="KW-1185">Reference proteome</keyword>
<dbReference type="Gene3D" id="2.40.440.10">
    <property type="entry name" value="L,D-transpeptidase catalytic domain-like"/>
    <property type="match status" value="1"/>
</dbReference>
<keyword evidence="5 10" id="KW-0133">Cell shape</keyword>
<evidence type="ECO:0000313" key="12">
    <source>
        <dbReference type="EMBL" id="GHC57612.1"/>
    </source>
</evidence>
<evidence type="ECO:0000256" key="2">
    <source>
        <dbReference type="ARBA" id="ARBA00005992"/>
    </source>
</evidence>
<dbReference type="PANTHER" id="PTHR24198:SF165">
    <property type="entry name" value="ANKYRIN REPEAT-CONTAINING PROTEIN-RELATED"/>
    <property type="match status" value="1"/>
</dbReference>
<dbReference type="InterPro" id="IPR002110">
    <property type="entry name" value="Ankyrin_rpt"/>
</dbReference>
<accession>A0A918TPJ6</accession>
<organism evidence="12 13">
    <name type="scientific">Roseibacillus persicicus</name>
    <dbReference type="NCBI Taxonomy" id="454148"/>
    <lineage>
        <taxon>Bacteria</taxon>
        <taxon>Pseudomonadati</taxon>
        <taxon>Verrucomicrobiota</taxon>
        <taxon>Verrucomicrobiia</taxon>
        <taxon>Verrucomicrobiales</taxon>
        <taxon>Verrucomicrobiaceae</taxon>
        <taxon>Roseibacillus</taxon>
    </lineage>
</organism>
<feature type="repeat" description="ANK" evidence="9">
    <location>
        <begin position="198"/>
        <end position="226"/>
    </location>
</feature>
<comment type="caution">
    <text evidence="12">The sequence shown here is derived from an EMBL/GenBank/DDBJ whole genome shotgun (WGS) entry which is preliminary data.</text>
</comment>
<feature type="active site" description="Proton donor/acceptor" evidence="10">
    <location>
        <position position="560"/>
    </location>
</feature>
<dbReference type="PROSITE" id="PS52029">
    <property type="entry name" value="LD_TPASE"/>
    <property type="match status" value="1"/>
</dbReference>
<dbReference type="SUPFAM" id="SSF141523">
    <property type="entry name" value="L,D-transpeptidase catalytic domain-like"/>
    <property type="match status" value="1"/>
</dbReference>
<comment type="pathway">
    <text evidence="1 10">Cell wall biogenesis; peptidoglycan biosynthesis.</text>
</comment>
<keyword evidence="3" id="KW-0808">Transferase</keyword>
<evidence type="ECO:0000256" key="3">
    <source>
        <dbReference type="ARBA" id="ARBA00022679"/>
    </source>
</evidence>
<dbReference type="PROSITE" id="PS50297">
    <property type="entry name" value="ANK_REP_REGION"/>
    <property type="match status" value="4"/>
</dbReference>
<evidence type="ECO:0000256" key="7">
    <source>
        <dbReference type="ARBA" id="ARBA00023043"/>
    </source>
</evidence>
<dbReference type="CDD" id="cd16913">
    <property type="entry name" value="YkuD_like"/>
    <property type="match status" value="1"/>
</dbReference>
<dbReference type="SMART" id="SM00248">
    <property type="entry name" value="ANK"/>
    <property type="match status" value="8"/>
</dbReference>
<feature type="repeat" description="ANK" evidence="9">
    <location>
        <begin position="132"/>
        <end position="160"/>
    </location>
</feature>
<dbReference type="InterPro" id="IPR038063">
    <property type="entry name" value="Transpep_catalytic_dom"/>
</dbReference>
<comment type="similarity">
    <text evidence="2">Belongs to the YkuD family.</text>
</comment>
<feature type="repeat" description="ANK" evidence="9">
    <location>
        <begin position="99"/>
        <end position="131"/>
    </location>
</feature>
<dbReference type="GO" id="GO:0004180">
    <property type="term" value="F:carboxypeptidase activity"/>
    <property type="evidence" value="ECO:0007669"/>
    <property type="project" value="UniProtKB-ARBA"/>
</dbReference>
<dbReference type="Gene3D" id="1.25.40.20">
    <property type="entry name" value="Ankyrin repeat-containing domain"/>
    <property type="match status" value="2"/>
</dbReference>
<proteinExistence type="inferred from homology"/>
<protein>
    <recommendedName>
        <fullName evidence="11">L,D-TPase catalytic domain-containing protein</fullName>
    </recommendedName>
</protein>
<dbReference type="Pfam" id="PF03734">
    <property type="entry name" value="YkuD"/>
    <property type="match status" value="1"/>
</dbReference>
<keyword evidence="6 10" id="KW-0573">Peptidoglycan synthesis</keyword>
<dbReference type="GO" id="GO:0008360">
    <property type="term" value="P:regulation of cell shape"/>
    <property type="evidence" value="ECO:0007669"/>
    <property type="project" value="UniProtKB-UniRule"/>
</dbReference>
<feature type="repeat" description="ANK" evidence="9">
    <location>
        <begin position="331"/>
        <end position="363"/>
    </location>
</feature>
<sequence length="598" mass="66066">MTLFGYLSLSQAPIRTPMMRFFKTSLIFCLFFLLLAGTVGGYLYKKGFFADPQVALRELEKRSIPPTAASVRQAAAAGDRALLKVLARAQCDFNTPDDKGRTALHLALDGGHISALPLLREEGYDLDARDQEGNTPLSLALDRGFHEIATKFIEEGASPNFTLPNGELALPGYHHAKRQGDMSFLLRHGANPDSPDLEGQSSLALALQSGQPELACQLIERGADPNGLIFGEPALSAVLDKHQDWKLKPSAAARVLATLLVSGADPEKANSKGQRPIQAALESDFRPGLELILPRVTDVSDCLWLAIQHNNVAAIENLLGKGSPVEEVGPRGETPLLYAIRQNKPALLTALLSAGADANQFCNEGQPALFYALAHRNDEAITALLRHDNRPNLDVVMADPVSEEFRDLFERKGLFDWYCRNETGLNPLMAAVMLRNLPVTELLLELGMDRFAGTTKGVYPIQMAAANGDVKMQQLLIGVSYRDEDQVRKFVIDLSEQKVTYYKNGKVMKTSRISSGMRGFRTDTGEFVITDKTRHKRSNIYDEAPMPYFQRFSCKAIGFHEGNTYSRFASHGCIRLPRSTAQFFWKETELGDRVTIQP</sequence>
<evidence type="ECO:0000256" key="10">
    <source>
        <dbReference type="PROSITE-ProRule" id="PRU01373"/>
    </source>
</evidence>
<evidence type="ECO:0000256" key="4">
    <source>
        <dbReference type="ARBA" id="ARBA00022737"/>
    </source>
</evidence>
<gene>
    <name evidence="12" type="ORF">GCM10007100_25740</name>
</gene>
<keyword evidence="8 10" id="KW-0961">Cell wall biogenesis/degradation</keyword>
<dbReference type="EMBL" id="BMXI01000010">
    <property type="protein sequence ID" value="GHC57612.1"/>
    <property type="molecule type" value="Genomic_DNA"/>
</dbReference>
<dbReference type="GO" id="GO:0016740">
    <property type="term" value="F:transferase activity"/>
    <property type="evidence" value="ECO:0007669"/>
    <property type="project" value="UniProtKB-KW"/>
</dbReference>
<feature type="domain" description="L,D-TPase catalytic" evidence="11">
    <location>
        <begin position="488"/>
        <end position="597"/>
    </location>
</feature>
<keyword evidence="4" id="KW-0677">Repeat</keyword>
<evidence type="ECO:0000256" key="8">
    <source>
        <dbReference type="ARBA" id="ARBA00023316"/>
    </source>
</evidence>
<keyword evidence="7 9" id="KW-0040">ANK repeat</keyword>